<dbReference type="EMBL" id="SGXD01000002">
    <property type="protein sequence ID" value="RZS90291.1"/>
    <property type="molecule type" value="Genomic_DNA"/>
</dbReference>
<gene>
    <name evidence="2" type="ORF">EV189_2075</name>
</gene>
<feature type="transmembrane region" description="Helical" evidence="1">
    <location>
        <begin position="39"/>
        <end position="58"/>
    </location>
</feature>
<feature type="transmembrane region" description="Helical" evidence="1">
    <location>
        <begin position="70"/>
        <end position="91"/>
    </location>
</feature>
<comment type="caution">
    <text evidence="2">The sequence shown here is derived from an EMBL/GenBank/DDBJ whole genome shotgun (WGS) entry which is preliminary data.</text>
</comment>
<protein>
    <submittedName>
        <fullName evidence="2">DUF3017 family protein</fullName>
    </submittedName>
</protein>
<dbReference type="InterPro" id="IPR021385">
    <property type="entry name" value="DUF3017"/>
</dbReference>
<keyword evidence="1" id="KW-0472">Membrane</keyword>
<evidence type="ECO:0000256" key="1">
    <source>
        <dbReference type="SAM" id="Phobius"/>
    </source>
</evidence>
<reference evidence="2 3" key="1">
    <citation type="submission" date="2019-02" db="EMBL/GenBank/DDBJ databases">
        <title>Genomic Encyclopedia of Type Strains, Phase IV (KMG-IV): sequencing the most valuable type-strain genomes for metagenomic binning, comparative biology and taxonomic classification.</title>
        <authorList>
            <person name="Goeker M."/>
        </authorList>
    </citation>
    <scope>NUCLEOTIDE SEQUENCE [LARGE SCALE GENOMIC DNA]</scope>
    <source>
        <strain evidence="2 3">DSM 45622</strain>
    </source>
</reference>
<keyword evidence="1" id="KW-0812">Transmembrane</keyword>
<dbReference type="RefSeq" id="WP_165400232.1">
    <property type="nucleotide sequence ID" value="NZ_SGXD01000002.1"/>
</dbReference>
<dbReference type="Proteomes" id="UP000293638">
    <property type="component" value="Unassembled WGS sequence"/>
</dbReference>
<feature type="transmembrane region" description="Helical" evidence="1">
    <location>
        <begin position="12"/>
        <end position="33"/>
    </location>
</feature>
<dbReference type="Pfam" id="PF11222">
    <property type="entry name" value="DUF3017"/>
    <property type="match status" value="1"/>
</dbReference>
<sequence>MRHASRTPRWLGEWPTVLVLGVAAAGVLLVALPGVALRLALEVLAAAPALGAVLRAVLPSARAGLLRVRARAVDVVLLAAAAVGVLALVLATPTSGR</sequence>
<keyword evidence="1" id="KW-1133">Transmembrane helix</keyword>
<evidence type="ECO:0000313" key="2">
    <source>
        <dbReference type="EMBL" id="RZS90291.1"/>
    </source>
</evidence>
<accession>A0A4Q7NT32</accession>
<name>A0A4Q7NT32_9ACTN</name>
<proteinExistence type="predicted"/>
<evidence type="ECO:0000313" key="3">
    <source>
        <dbReference type="Proteomes" id="UP000293638"/>
    </source>
</evidence>
<organism evidence="2 3">
    <name type="scientific">Motilibacter rhizosphaerae</name>
    <dbReference type="NCBI Taxonomy" id="598652"/>
    <lineage>
        <taxon>Bacteria</taxon>
        <taxon>Bacillati</taxon>
        <taxon>Actinomycetota</taxon>
        <taxon>Actinomycetes</taxon>
        <taxon>Motilibacterales</taxon>
        <taxon>Motilibacteraceae</taxon>
        <taxon>Motilibacter</taxon>
    </lineage>
</organism>
<dbReference type="AlphaFoldDB" id="A0A4Q7NT32"/>
<keyword evidence="3" id="KW-1185">Reference proteome</keyword>